<sequence>MKNQIKGVTSKILIILFLILLQPVTVKGVSTNDTNKTFKRITIEDGLSQTSIEYLYQDTKGYMWIGTTDGLNRYNGHEFEIYRYKEGAKRTIVANYISAIKEDKTGDLWIGTSKGLSKINHETKEISTYLPGENGEGISHYNICEILVDSKGDVFVATVNGLNIYNRETDSFKRILNSNELTGQFIYSIVEDEKGRYWIGTKDNGLNMYNKETGEVKQFLHDKDNENTISSNAIFKLYIDKDNKLFIGTIDKGLSILDTESYDVVKYVNDPKDKSSIPGNYVKAILRDSRGMVWIGTNDGFAKFDEKEKNFKLCESKTYDSQSIVNENILSLCEDKSGTIWVGTYGGISLFNPGNIFSLYKNNPYDDNSISEASVQGIYEDNEGLLWVGTTHSGINSLDRKNNIIKRYANEIGNEKSLIDNNITTVVGIGNEIWIATEDGLSKFDKNTNGFTNYKSTGDKNSLPNDFVRELYIDKQGILWIGTADGLASFDRKDTFVNYKDLFEANGIKEHMISDIHEDKDGIMWFGSTLDGGLIKYNKETGEIKNYKNNKDDKNSLSFNSIKSINEDSTGNLWIATHYGINKFNKETEKFTRYTEEDGLSNDLTYGILIDANDDVWVSSNYGISKYDIKKNKFINFNVTDGLQGNEFNAYSYFKSKSGEMFFGGINGITSFYPKNLIEKTFIPPVVIESITIKGEEKFNLKEDIVVNHRDNNVYINFFMPDYRNKSKIQYAYKLRGLDKEWIFSENRNYASYTNLEPGSYEFFVKGRNSSGEWSDAVSIKIKINNPFWKTPIAYIIYLLLVIIGIILILNRMKWLDRLVKQKTFELNNKLEENELLYAKLIRTERYKNNYFVNLSHELRTPLNVILSTQQLITNLNTNNKPITKGKLDYYMLTLNRNSNRLLNLINNIIDTSKIESGAYRLNIKKVDIVYLVEEAVLSMKDFVEDKGIGLIIDPEMEEKIIDCDDSEIEKCVINLIANATKFTPDGGEIKVEILDLGDMVKIIVKDTGIGIEKKYHESIFNRFDQVYDKISEEHGGSGLGLTLTKQLVNLHNGQISVESICGEGSTFIIILPIRQK</sequence>
<evidence type="ECO:0000256" key="1">
    <source>
        <dbReference type="ARBA" id="ARBA00000085"/>
    </source>
</evidence>
<name>A0A7X0VR50_9CLOT</name>
<evidence type="ECO:0000256" key="5">
    <source>
        <dbReference type="ARBA" id="ARBA00022553"/>
    </source>
</evidence>
<comment type="catalytic activity">
    <reaction evidence="1">
        <text>ATP + protein L-histidine = ADP + protein N-phospho-L-histidine.</text>
        <dbReference type="EC" id="2.7.13.3"/>
    </reaction>
</comment>
<evidence type="ECO:0000256" key="7">
    <source>
        <dbReference type="ARBA" id="ARBA00022741"/>
    </source>
</evidence>
<dbReference type="EC" id="2.7.13.3" evidence="3"/>
<feature type="transmembrane region" description="Helical" evidence="12">
    <location>
        <begin position="793"/>
        <end position="811"/>
    </location>
</feature>
<keyword evidence="9" id="KW-0067">ATP-binding</keyword>
<dbReference type="InterPro" id="IPR005467">
    <property type="entry name" value="His_kinase_dom"/>
</dbReference>
<evidence type="ECO:0000256" key="3">
    <source>
        <dbReference type="ARBA" id="ARBA00012438"/>
    </source>
</evidence>
<accession>A0A7X0VR50</accession>
<dbReference type="SUPFAM" id="SSF55874">
    <property type="entry name" value="ATPase domain of HSP90 chaperone/DNA topoisomerase II/histidine kinase"/>
    <property type="match status" value="1"/>
</dbReference>
<dbReference type="GO" id="GO:0005886">
    <property type="term" value="C:plasma membrane"/>
    <property type="evidence" value="ECO:0007669"/>
    <property type="project" value="UniProtKB-SubCell"/>
</dbReference>
<evidence type="ECO:0000313" key="15">
    <source>
        <dbReference type="Proteomes" id="UP000585258"/>
    </source>
</evidence>
<keyword evidence="7" id="KW-0547">Nucleotide-binding</keyword>
<dbReference type="Pfam" id="PF02518">
    <property type="entry name" value="HATPase_c"/>
    <property type="match status" value="1"/>
</dbReference>
<dbReference type="Proteomes" id="UP000585258">
    <property type="component" value="Unassembled WGS sequence"/>
</dbReference>
<dbReference type="FunFam" id="3.30.565.10:FF:000023">
    <property type="entry name" value="PAS domain-containing sensor histidine kinase"/>
    <property type="match status" value="1"/>
</dbReference>
<evidence type="ECO:0000256" key="8">
    <source>
        <dbReference type="ARBA" id="ARBA00022777"/>
    </source>
</evidence>
<dbReference type="Gene3D" id="1.10.287.130">
    <property type="match status" value="1"/>
</dbReference>
<protein>
    <recommendedName>
        <fullName evidence="3">histidine kinase</fullName>
        <ecNumber evidence="3">2.7.13.3</ecNumber>
    </recommendedName>
</protein>
<dbReference type="InterPro" id="IPR036097">
    <property type="entry name" value="HisK_dim/P_sf"/>
</dbReference>
<dbReference type="InterPro" id="IPR003594">
    <property type="entry name" value="HATPase_dom"/>
</dbReference>
<dbReference type="SMART" id="SM00387">
    <property type="entry name" value="HATPase_c"/>
    <property type="match status" value="1"/>
</dbReference>
<dbReference type="Gene3D" id="2.130.10.10">
    <property type="entry name" value="YVTN repeat-like/Quinoprotein amine dehydrogenase"/>
    <property type="match status" value="3"/>
</dbReference>
<dbReference type="Pfam" id="PF07494">
    <property type="entry name" value="Reg_prop"/>
    <property type="match status" value="8"/>
</dbReference>
<dbReference type="SMART" id="SM00388">
    <property type="entry name" value="HisKA"/>
    <property type="match status" value="1"/>
</dbReference>
<keyword evidence="12" id="KW-1133">Transmembrane helix</keyword>
<evidence type="ECO:0000256" key="6">
    <source>
        <dbReference type="ARBA" id="ARBA00022679"/>
    </source>
</evidence>
<keyword evidence="8 14" id="KW-0418">Kinase</keyword>
<dbReference type="PRINTS" id="PR00344">
    <property type="entry name" value="BCTRLSENSOR"/>
</dbReference>
<reference evidence="14 15" key="1">
    <citation type="submission" date="2020-08" db="EMBL/GenBank/DDBJ databases">
        <title>Clostridia isolated from Swiss meat.</title>
        <authorList>
            <person name="Wambui J."/>
            <person name="Stevens M.J.A."/>
            <person name="Stephan R."/>
        </authorList>
    </citation>
    <scope>NUCLEOTIDE SEQUENCE [LARGE SCALE GENOMIC DNA]</scope>
    <source>
        <strain evidence="14 15">CM001</strain>
    </source>
</reference>
<proteinExistence type="predicted"/>
<dbReference type="PANTHER" id="PTHR43547">
    <property type="entry name" value="TWO-COMPONENT HISTIDINE KINASE"/>
    <property type="match status" value="1"/>
</dbReference>
<dbReference type="InterPro" id="IPR011123">
    <property type="entry name" value="Y_Y_Y"/>
</dbReference>
<dbReference type="PROSITE" id="PS50109">
    <property type="entry name" value="HIS_KIN"/>
    <property type="match status" value="1"/>
</dbReference>
<dbReference type="RefSeq" id="WP_185163888.1">
    <property type="nucleotide sequence ID" value="NZ_JACKWY010000003.1"/>
</dbReference>
<dbReference type="InterPro" id="IPR004358">
    <property type="entry name" value="Sig_transdc_His_kin-like_C"/>
</dbReference>
<dbReference type="GO" id="GO:0000155">
    <property type="term" value="F:phosphorelay sensor kinase activity"/>
    <property type="evidence" value="ECO:0007669"/>
    <property type="project" value="InterPro"/>
</dbReference>
<evidence type="ECO:0000256" key="12">
    <source>
        <dbReference type="SAM" id="Phobius"/>
    </source>
</evidence>
<dbReference type="Pfam" id="PF07495">
    <property type="entry name" value="Y_Y_Y"/>
    <property type="match status" value="1"/>
</dbReference>
<dbReference type="SUPFAM" id="SSF47384">
    <property type="entry name" value="Homodimeric domain of signal transducing histidine kinase"/>
    <property type="match status" value="1"/>
</dbReference>
<organism evidence="14 15">
    <name type="scientific">Clostridium gasigenes</name>
    <dbReference type="NCBI Taxonomy" id="94869"/>
    <lineage>
        <taxon>Bacteria</taxon>
        <taxon>Bacillati</taxon>
        <taxon>Bacillota</taxon>
        <taxon>Clostridia</taxon>
        <taxon>Eubacteriales</taxon>
        <taxon>Clostridiaceae</taxon>
        <taxon>Clostridium</taxon>
    </lineage>
</organism>
<keyword evidence="12" id="KW-0812">Transmembrane</keyword>
<dbReference type="Gene3D" id="3.30.565.10">
    <property type="entry name" value="Histidine kinase-like ATPase, C-terminal domain"/>
    <property type="match status" value="1"/>
</dbReference>
<dbReference type="InterPro" id="IPR015943">
    <property type="entry name" value="WD40/YVTN_repeat-like_dom_sf"/>
</dbReference>
<dbReference type="AlphaFoldDB" id="A0A7X0VR50"/>
<keyword evidence="11 12" id="KW-0472">Membrane</keyword>
<comment type="subcellular location">
    <subcellularLocation>
        <location evidence="2">Cell membrane</location>
    </subcellularLocation>
</comment>
<dbReference type="GO" id="GO:0005524">
    <property type="term" value="F:ATP binding"/>
    <property type="evidence" value="ECO:0007669"/>
    <property type="project" value="UniProtKB-KW"/>
</dbReference>
<evidence type="ECO:0000313" key="14">
    <source>
        <dbReference type="EMBL" id="MBB6714240.1"/>
    </source>
</evidence>
<keyword evidence="5" id="KW-0597">Phosphoprotein</keyword>
<evidence type="ECO:0000256" key="4">
    <source>
        <dbReference type="ARBA" id="ARBA00022475"/>
    </source>
</evidence>
<evidence type="ECO:0000256" key="11">
    <source>
        <dbReference type="ARBA" id="ARBA00023136"/>
    </source>
</evidence>
<dbReference type="InterPro" id="IPR013783">
    <property type="entry name" value="Ig-like_fold"/>
</dbReference>
<dbReference type="Pfam" id="PF00512">
    <property type="entry name" value="HisKA"/>
    <property type="match status" value="1"/>
</dbReference>
<comment type="caution">
    <text evidence="14">The sequence shown here is derived from an EMBL/GenBank/DDBJ whole genome shotgun (WGS) entry which is preliminary data.</text>
</comment>
<dbReference type="SUPFAM" id="SSF63829">
    <property type="entry name" value="Calcium-dependent phosphotriesterase"/>
    <property type="match status" value="3"/>
</dbReference>
<evidence type="ECO:0000259" key="13">
    <source>
        <dbReference type="PROSITE" id="PS50109"/>
    </source>
</evidence>
<keyword evidence="10" id="KW-0902">Two-component regulatory system</keyword>
<dbReference type="InterPro" id="IPR003661">
    <property type="entry name" value="HisK_dim/P_dom"/>
</dbReference>
<gene>
    <name evidence="14" type="ORF">H7E68_05790</name>
</gene>
<evidence type="ECO:0000256" key="2">
    <source>
        <dbReference type="ARBA" id="ARBA00004236"/>
    </source>
</evidence>
<dbReference type="CDD" id="cd00082">
    <property type="entry name" value="HisKA"/>
    <property type="match status" value="1"/>
</dbReference>
<keyword evidence="4" id="KW-1003">Cell membrane</keyword>
<evidence type="ECO:0000256" key="10">
    <source>
        <dbReference type="ARBA" id="ARBA00023012"/>
    </source>
</evidence>
<dbReference type="Gene3D" id="2.60.40.10">
    <property type="entry name" value="Immunoglobulins"/>
    <property type="match status" value="1"/>
</dbReference>
<dbReference type="PANTHER" id="PTHR43547:SF2">
    <property type="entry name" value="HYBRID SIGNAL TRANSDUCTION HISTIDINE KINASE C"/>
    <property type="match status" value="1"/>
</dbReference>
<keyword evidence="6" id="KW-0808">Transferase</keyword>
<dbReference type="EMBL" id="JACKWY010000003">
    <property type="protein sequence ID" value="MBB6714240.1"/>
    <property type="molecule type" value="Genomic_DNA"/>
</dbReference>
<dbReference type="InterPro" id="IPR036890">
    <property type="entry name" value="HATPase_C_sf"/>
</dbReference>
<feature type="domain" description="Histidine kinase" evidence="13">
    <location>
        <begin position="854"/>
        <end position="1076"/>
    </location>
</feature>
<dbReference type="InterPro" id="IPR011110">
    <property type="entry name" value="Reg_prop"/>
</dbReference>
<evidence type="ECO:0000256" key="9">
    <source>
        <dbReference type="ARBA" id="ARBA00022840"/>
    </source>
</evidence>